<evidence type="ECO:0000313" key="3">
    <source>
        <dbReference type="Proteomes" id="UP001065047"/>
    </source>
</evidence>
<dbReference type="Proteomes" id="UP001065047">
    <property type="component" value="Unassembled WGS sequence"/>
</dbReference>
<comment type="caution">
    <text evidence="2">The sequence shown here is derived from an EMBL/GenBank/DDBJ whole genome shotgun (WGS) entry which is preliminary data.</text>
</comment>
<proteinExistence type="predicted"/>
<sequence>MHMLAFREEHLHQVALNTGLHRHVGDGYNRTKFRQNHRHGAGFDDLHGNRLNRAAIGRGMAAGMLACCGRVVRAQEGKRQHADANNGNAAPEETLFPA</sequence>
<gene>
    <name evidence="2" type="ORF">AA14337_2143</name>
</gene>
<organism evidence="2 3">
    <name type="scientific">Acetobacter malorum DSM 14337</name>
    <dbReference type="NCBI Taxonomy" id="1307910"/>
    <lineage>
        <taxon>Bacteria</taxon>
        <taxon>Pseudomonadati</taxon>
        <taxon>Pseudomonadota</taxon>
        <taxon>Alphaproteobacteria</taxon>
        <taxon>Acetobacterales</taxon>
        <taxon>Acetobacteraceae</taxon>
        <taxon>Acetobacter</taxon>
    </lineage>
</organism>
<dbReference type="EMBL" id="BAPF01000030">
    <property type="protein sequence ID" value="GBQ81753.1"/>
    <property type="molecule type" value="Genomic_DNA"/>
</dbReference>
<evidence type="ECO:0000313" key="2">
    <source>
        <dbReference type="EMBL" id="GBQ81753.1"/>
    </source>
</evidence>
<keyword evidence="3" id="KW-1185">Reference proteome</keyword>
<reference evidence="2" key="1">
    <citation type="submission" date="2013-04" db="EMBL/GenBank/DDBJ databases">
        <title>The genome sequencing project of 58 acetic acid bacteria.</title>
        <authorList>
            <person name="Okamoto-Kainuma A."/>
            <person name="Ishikawa M."/>
            <person name="Umino S."/>
            <person name="Koizumi Y."/>
            <person name="Shiwa Y."/>
            <person name="Yoshikawa H."/>
            <person name="Matsutani M."/>
            <person name="Matsushita K."/>
        </authorList>
    </citation>
    <scope>NUCLEOTIDE SEQUENCE</scope>
    <source>
        <strain evidence="2">DSM 14337</strain>
    </source>
</reference>
<protein>
    <submittedName>
        <fullName evidence="2">Uncharacterized protein</fullName>
    </submittedName>
</protein>
<accession>A0ABQ0PUN1</accession>
<name>A0ABQ0PUN1_9PROT</name>
<evidence type="ECO:0000256" key="1">
    <source>
        <dbReference type="SAM" id="MobiDB-lite"/>
    </source>
</evidence>
<feature type="region of interest" description="Disordered" evidence="1">
    <location>
        <begin position="76"/>
        <end position="98"/>
    </location>
</feature>